<dbReference type="Proteomes" id="UP001057291">
    <property type="component" value="Unassembled WGS sequence"/>
</dbReference>
<protein>
    <recommendedName>
        <fullName evidence="3">Inhibitor of sigma-G Gin</fullName>
    </recommendedName>
</protein>
<sequence length="44" mass="5213">MEETIHTRDVTCCIICGMEVDDPNFQLCDKEECAERFRDLYLQV</sequence>
<accession>A0AAV4LEW7</accession>
<dbReference type="EMBL" id="BOQE01000001">
    <property type="protein sequence ID" value="GIM46400.1"/>
    <property type="molecule type" value="Genomic_DNA"/>
</dbReference>
<evidence type="ECO:0008006" key="3">
    <source>
        <dbReference type="Google" id="ProtNLM"/>
    </source>
</evidence>
<evidence type="ECO:0000313" key="1">
    <source>
        <dbReference type="EMBL" id="GIM46400.1"/>
    </source>
</evidence>
<keyword evidence="2" id="KW-1185">Reference proteome</keyword>
<dbReference type="AlphaFoldDB" id="A0AAV4LEW7"/>
<evidence type="ECO:0000313" key="2">
    <source>
        <dbReference type="Proteomes" id="UP001057291"/>
    </source>
</evidence>
<name>A0AAV4LEW7_9BACL</name>
<comment type="caution">
    <text evidence="1">The sequence shown here is derived from an EMBL/GenBank/DDBJ whole genome shotgun (WGS) entry which is preliminary data.</text>
</comment>
<organism evidence="1 2">
    <name type="scientific">Collibacillus ludicampi</name>
    <dbReference type="NCBI Taxonomy" id="2771369"/>
    <lineage>
        <taxon>Bacteria</taxon>
        <taxon>Bacillati</taxon>
        <taxon>Bacillota</taxon>
        <taxon>Bacilli</taxon>
        <taxon>Bacillales</taxon>
        <taxon>Alicyclobacillaceae</taxon>
        <taxon>Collibacillus</taxon>
    </lineage>
</organism>
<dbReference type="RefSeq" id="WP_282199508.1">
    <property type="nucleotide sequence ID" value="NZ_BOQE01000001.1"/>
</dbReference>
<gene>
    <name evidence="1" type="ORF">DNHGIG_19490</name>
</gene>
<proteinExistence type="predicted"/>
<reference evidence="1" key="1">
    <citation type="journal article" date="2023" name="Int. J. Syst. Evol. Microbiol.">
        <title>Collibacillus ludicampi gen. nov., sp. nov., a new soil bacterium of the family Alicyclobacillaceae.</title>
        <authorList>
            <person name="Jojima T."/>
            <person name="Ioku Y."/>
            <person name="Fukuta Y."/>
            <person name="Shirasaka N."/>
            <person name="Matsumura Y."/>
            <person name="Mori M."/>
        </authorList>
    </citation>
    <scope>NUCLEOTIDE SEQUENCE</scope>
    <source>
        <strain evidence="1">TP075</strain>
    </source>
</reference>